<dbReference type="Proteomes" id="UP001230426">
    <property type="component" value="Unassembled WGS sequence"/>
</dbReference>
<evidence type="ECO:0000313" key="2">
    <source>
        <dbReference type="EMBL" id="MDP9868630.1"/>
    </source>
</evidence>
<proteinExistence type="predicted"/>
<evidence type="ECO:0000256" key="1">
    <source>
        <dbReference type="SAM" id="Phobius"/>
    </source>
</evidence>
<dbReference type="RefSeq" id="WP_306871712.1">
    <property type="nucleotide sequence ID" value="NZ_JAUSRB010000002.1"/>
</dbReference>
<reference evidence="2 3" key="1">
    <citation type="submission" date="2023-07" db="EMBL/GenBank/DDBJ databases">
        <title>Sequencing the genomes of 1000 actinobacteria strains.</title>
        <authorList>
            <person name="Klenk H.-P."/>
        </authorList>
    </citation>
    <scope>NUCLEOTIDE SEQUENCE [LARGE SCALE GENOMIC DNA]</scope>
    <source>
        <strain evidence="2 3">DSM 44109</strain>
    </source>
</reference>
<protein>
    <submittedName>
        <fullName evidence="2">Uncharacterized protein</fullName>
    </submittedName>
</protein>
<organism evidence="2 3">
    <name type="scientific">Streptosporangium brasiliense</name>
    <dbReference type="NCBI Taxonomy" id="47480"/>
    <lineage>
        <taxon>Bacteria</taxon>
        <taxon>Bacillati</taxon>
        <taxon>Actinomycetota</taxon>
        <taxon>Actinomycetes</taxon>
        <taxon>Streptosporangiales</taxon>
        <taxon>Streptosporangiaceae</taxon>
        <taxon>Streptosporangium</taxon>
    </lineage>
</organism>
<keyword evidence="3" id="KW-1185">Reference proteome</keyword>
<feature type="transmembrane region" description="Helical" evidence="1">
    <location>
        <begin position="53"/>
        <end position="74"/>
    </location>
</feature>
<gene>
    <name evidence="2" type="ORF">J2S55_007896</name>
</gene>
<evidence type="ECO:0000313" key="3">
    <source>
        <dbReference type="Proteomes" id="UP001230426"/>
    </source>
</evidence>
<comment type="caution">
    <text evidence="2">The sequence shown here is derived from an EMBL/GenBank/DDBJ whole genome shotgun (WGS) entry which is preliminary data.</text>
</comment>
<keyword evidence="1" id="KW-0472">Membrane</keyword>
<sequence length="288" mass="30794">MNNDQIFRSQARVLDKDLVGRASSTGADALLAEIVLLKQAPARRRFVPSPRRILFGVVATVVLAGALVVGPSLFRASEQVYASQAVTIDRDGDEYAFYITDGDPDPAELEKAFRKVGLDNITVKLIPVSPQQRSPVVGVDLGKAGPGARASVTMSDCAERVEGCLTAFRITADLKGPAQLRLGHPAKPGEKYAYPADASWPGEALAGVKLQGRSAGEAARVVREHDLKVAYGLDWPLRSGEQGFQVEENVPASRIDPSWAVVSAKTYNDGVIILHVTPGPDATWPPGF</sequence>
<keyword evidence="1" id="KW-0812">Transmembrane</keyword>
<accession>A0ABT9RJY8</accession>
<name>A0ABT9RJY8_9ACTN</name>
<dbReference type="EMBL" id="JAUSRB010000002">
    <property type="protein sequence ID" value="MDP9868630.1"/>
    <property type="molecule type" value="Genomic_DNA"/>
</dbReference>
<keyword evidence="1" id="KW-1133">Transmembrane helix</keyword>